<reference evidence="1 2" key="1">
    <citation type="submission" date="2015-03" db="EMBL/GenBank/DDBJ databases">
        <authorList>
            <consortium name="Pathogen Informatics"/>
        </authorList>
    </citation>
    <scope>NUCLEOTIDE SEQUENCE [LARGE SCALE GENOMIC DNA]</scope>
    <source>
        <strain evidence="1 2">Bir 185</strain>
    </source>
</reference>
<dbReference type="EMBL" id="CNFT01002123">
    <property type="protein sequence ID" value="CKT97775.1"/>
    <property type="molecule type" value="Genomic_DNA"/>
</dbReference>
<sequence>MFIFCYKTIGFFYCKCFIYHKYILFYSSSGTTQTLNNIFLSDYIDQNQRNR</sequence>
<dbReference type="AlphaFoldDB" id="A0A655APR8"/>
<proteinExistence type="predicted"/>
<protein>
    <submittedName>
        <fullName evidence="1">Uncharacterized protein</fullName>
    </submittedName>
</protein>
<accession>A0A655APR8</accession>
<dbReference type="Proteomes" id="UP000050164">
    <property type="component" value="Unassembled WGS sequence"/>
</dbReference>
<gene>
    <name evidence="1" type="ORF">ERS027659_04970</name>
</gene>
<name>A0A655APR8_MYCTX</name>
<evidence type="ECO:0000313" key="1">
    <source>
        <dbReference type="EMBL" id="CKT97775.1"/>
    </source>
</evidence>
<evidence type="ECO:0000313" key="2">
    <source>
        <dbReference type="Proteomes" id="UP000050164"/>
    </source>
</evidence>
<organism evidence="1 2">
    <name type="scientific">Mycobacterium tuberculosis</name>
    <dbReference type="NCBI Taxonomy" id="1773"/>
    <lineage>
        <taxon>Bacteria</taxon>
        <taxon>Bacillati</taxon>
        <taxon>Actinomycetota</taxon>
        <taxon>Actinomycetes</taxon>
        <taxon>Mycobacteriales</taxon>
        <taxon>Mycobacteriaceae</taxon>
        <taxon>Mycobacterium</taxon>
        <taxon>Mycobacterium tuberculosis complex</taxon>
    </lineage>
</organism>